<accession>A0A6I9Q4Q5</accession>
<dbReference type="OrthoDB" id="10035553at2759"/>
<dbReference type="PANTHER" id="PTHR21510:SF15">
    <property type="entry name" value="MICROTUBULE ORGANIZATION PROTEIN AKNA"/>
    <property type="match status" value="1"/>
</dbReference>
<gene>
    <name evidence="3" type="primary">LOC104966777</name>
</gene>
<keyword evidence="2" id="KW-1185">Reference proteome</keyword>
<dbReference type="GO" id="GO:0060234">
    <property type="term" value="P:neuroblast delamination"/>
    <property type="evidence" value="ECO:0007669"/>
    <property type="project" value="TreeGrafter"/>
</dbReference>
<dbReference type="GeneID" id="104966777"/>
<evidence type="ECO:0000313" key="2">
    <source>
        <dbReference type="Proteomes" id="UP000504611"/>
    </source>
</evidence>
<feature type="compositionally biased region" description="Acidic residues" evidence="1">
    <location>
        <begin position="29"/>
        <end position="40"/>
    </location>
</feature>
<feature type="region of interest" description="Disordered" evidence="1">
    <location>
        <begin position="1"/>
        <end position="236"/>
    </location>
</feature>
<dbReference type="GO" id="GO:0021849">
    <property type="term" value="P:neuroblast division in subventricular zone"/>
    <property type="evidence" value="ECO:0007669"/>
    <property type="project" value="TreeGrafter"/>
</dbReference>
<organism evidence="2 3">
    <name type="scientific">Notothenia coriiceps</name>
    <name type="common">black rockcod</name>
    <dbReference type="NCBI Taxonomy" id="8208"/>
    <lineage>
        <taxon>Eukaryota</taxon>
        <taxon>Metazoa</taxon>
        <taxon>Chordata</taxon>
        <taxon>Craniata</taxon>
        <taxon>Vertebrata</taxon>
        <taxon>Euteleostomi</taxon>
        <taxon>Actinopterygii</taxon>
        <taxon>Neopterygii</taxon>
        <taxon>Teleostei</taxon>
        <taxon>Neoteleostei</taxon>
        <taxon>Acanthomorphata</taxon>
        <taxon>Eupercaria</taxon>
        <taxon>Perciformes</taxon>
        <taxon>Notothenioidei</taxon>
        <taxon>Nototheniidae</taxon>
        <taxon>Notothenia</taxon>
    </lineage>
</organism>
<feature type="compositionally biased region" description="Basic and acidic residues" evidence="1">
    <location>
        <begin position="139"/>
        <end position="149"/>
    </location>
</feature>
<feature type="compositionally biased region" description="Basic and acidic residues" evidence="1">
    <location>
        <begin position="106"/>
        <end position="117"/>
    </location>
</feature>
<dbReference type="Proteomes" id="UP000504611">
    <property type="component" value="Unplaced"/>
</dbReference>
<sequence>MERINNTKAGVICWTPAPAPSSPTSSVIYEEDWDGEDEEQAEKSDDFDSQMDENGIIGLSEALEDAELVDSDCNSNSRGPLTPEEEDPSGHERETPEELSNNLSEHLSHTESEEDKTLSSYENLIESFEAQQLARKVGQRKEEPGKECVSEWEEYTEEKDGEVAEKRSDRKRENDQHKREIGTTNGFSESHTSKEEIEKTNSKPYCGAHLSEKEPVRVSTHHRRISHPASPLTALPFPHLLHFSPEEMAAAQGIDTETFPDNSAAESLPESHRSHLSLESSPRCPEVKPRASLQLADMFSDEGTSNHCSRVSTLPSKGQDKSDKQPSPSPRKLRQPSPEATYPQTRFLGTAKSLKFKQKTASPDRESRIPRPRSNAAEVDESRKGPPSYRIPDFSNVEPRVFFPKDGYTPPKSARCFKRESLSPGPPFMFKSPADIVKEVLLNSHNTSPASSDSYKPISSALNSSVPQDFRSRLQASDLLDQLQEDYYRLLTKHADAENTIDRLRLEAKVNLFSDPPKPGHLVQSGPNQGSSKMMVLDFPRAQRAEISSASPHPNGQQRSPSACSSTESPDPEVGQQLAGILFYQADKFLQQVRDPSKLSTVTLELR</sequence>
<feature type="region of interest" description="Disordered" evidence="1">
    <location>
        <begin position="547"/>
        <end position="576"/>
    </location>
</feature>
<feature type="compositionally biased region" description="Basic and acidic residues" evidence="1">
    <location>
        <begin position="191"/>
        <end position="201"/>
    </location>
</feature>
<dbReference type="GO" id="GO:0001837">
    <property type="term" value="P:epithelial to mesenchymal transition"/>
    <property type="evidence" value="ECO:0007669"/>
    <property type="project" value="TreeGrafter"/>
</dbReference>
<feature type="region of interest" description="Disordered" evidence="1">
    <location>
        <begin position="248"/>
        <end position="395"/>
    </location>
</feature>
<dbReference type="GO" id="GO:0005813">
    <property type="term" value="C:centrosome"/>
    <property type="evidence" value="ECO:0007669"/>
    <property type="project" value="TreeGrafter"/>
</dbReference>
<reference evidence="3" key="1">
    <citation type="submission" date="2025-08" db="UniProtKB">
        <authorList>
            <consortium name="RefSeq"/>
        </authorList>
    </citation>
    <scope>IDENTIFICATION</scope>
    <source>
        <tissue evidence="3">Muscle</tissue>
    </source>
</reference>
<feature type="compositionally biased region" description="Basic and acidic residues" evidence="1">
    <location>
        <begin position="161"/>
        <end position="181"/>
    </location>
</feature>
<feature type="region of interest" description="Disordered" evidence="1">
    <location>
        <begin position="512"/>
        <end position="533"/>
    </location>
</feature>
<dbReference type="PANTHER" id="PTHR21510">
    <property type="entry name" value="AKNA DOMAIN-CONTAINING PROTEIN"/>
    <property type="match status" value="1"/>
</dbReference>
<evidence type="ECO:0000313" key="3">
    <source>
        <dbReference type="RefSeq" id="XP_010794366.1"/>
    </source>
</evidence>
<evidence type="ECO:0000256" key="1">
    <source>
        <dbReference type="SAM" id="MobiDB-lite"/>
    </source>
</evidence>
<feature type="compositionally biased region" description="Polar residues" evidence="1">
    <location>
        <begin position="547"/>
        <end position="569"/>
    </location>
</feature>
<dbReference type="KEGG" id="ncc:104966777"/>
<dbReference type="InterPro" id="IPR052655">
    <property type="entry name" value="AKNA_Centrosome-Trans_reg"/>
</dbReference>
<feature type="compositionally biased region" description="Polar residues" evidence="1">
    <location>
        <begin position="302"/>
        <end position="316"/>
    </location>
</feature>
<dbReference type="RefSeq" id="XP_010794366.1">
    <property type="nucleotide sequence ID" value="XM_010796064.1"/>
</dbReference>
<feature type="compositionally biased region" description="Acidic residues" evidence="1">
    <location>
        <begin position="150"/>
        <end position="160"/>
    </location>
</feature>
<proteinExistence type="predicted"/>
<dbReference type="AlphaFoldDB" id="A0A6I9Q4Q5"/>
<protein>
    <submittedName>
        <fullName evidence="3">AT-hook-containing transcription factor</fullName>
    </submittedName>
</protein>
<name>A0A6I9Q4Q5_9TELE</name>